<keyword evidence="5 7" id="KW-1133">Transmembrane helix</keyword>
<feature type="transmembrane region" description="Helical" evidence="7">
    <location>
        <begin position="20"/>
        <end position="40"/>
    </location>
</feature>
<evidence type="ECO:0000256" key="1">
    <source>
        <dbReference type="ARBA" id="ARBA00004651"/>
    </source>
</evidence>
<feature type="transmembrane region" description="Helical" evidence="7">
    <location>
        <begin position="564"/>
        <end position="581"/>
    </location>
</feature>
<comment type="subcellular location">
    <subcellularLocation>
        <location evidence="1">Cell membrane</location>
        <topology evidence="1">Multi-pass membrane protein</topology>
    </subcellularLocation>
</comment>
<dbReference type="PANTHER" id="PTHR33406:SF6">
    <property type="entry name" value="MEMBRANE PROTEIN YDGH-RELATED"/>
    <property type="match status" value="1"/>
</dbReference>
<dbReference type="Pfam" id="PF03176">
    <property type="entry name" value="MMPL"/>
    <property type="match status" value="2"/>
</dbReference>
<feature type="transmembrane region" description="Helical" evidence="7">
    <location>
        <begin position="259"/>
        <end position="281"/>
    </location>
</feature>
<keyword evidence="10" id="KW-1185">Reference proteome</keyword>
<dbReference type="InterPro" id="IPR004869">
    <property type="entry name" value="MMPL_dom"/>
</dbReference>
<evidence type="ECO:0000256" key="3">
    <source>
        <dbReference type="ARBA" id="ARBA00022475"/>
    </source>
</evidence>
<feature type="transmembrane region" description="Helical" evidence="7">
    <location>
        <begin position="335"/>
        <end position="366"/>
    </location>
</feature>
<gene>
    <name evidence="9" type="ORF">D8M03_04390</name>
</gene>
<dbReference type="GO" id="GO:0005886">
    <property type="term" value="C:plasma membrane"/>
    <property type="evidence" value="ECO:0007669"/>
    <property type="project" value="UniProtKB-SubCell"/>
</dbReference>
<keyword evidence="4 7" id="KW-0812">Transmembrane</keyword>
<feature type="transmembrane region" description="Helical" evidence="7">
    <location>
        <begin position="624"/>
        <end position="646"/>
    </location>
</feature>
<sequence length="736" mass="80777">MSKHLMEKLGNLVGNKYSRWVTLIVWILIVGILSMSFPQINSVDNYSGSDLPEDVMSEQANAFIEEQFPSDSGLPLLIVWYKEAGLGIEDIQGIQKLYKELANNPLEGQTTLPPFGDLPPEALFASVSENGSSIVTPVFFEETLDAEVVKENFAKIKEITEEAIGENPYDTNLEDDVLHARFSGPAGISVDATDLFMQADVKLLIATVILILVLLIVIYRSPILAITPIIVVGIAYGAISPLLGWFAENGWINKDAQAASIMTVLLFGAGTDYCLFLITRYRDKLLEVENKYLALSLAMKESGGAILMSALTVFIGLATLGLADFGAFERFAVPFSFAIFIMGIAALTVLPAILALMGRAAFFPFVPRTEEMERKRAEKKNKPFKEPKPKHPIMSKIGTFVTNKPWLVIIVTLVVLGGLAPTSTQIKYNYDLLSSFPEDMPSREGFDIIAENFTPGELAPVKILVDTKGEEINLTSQIESLSYIDLVNEPVTSEKDSNIQYYEADLNVNPYSNEAMDLIPTLKEDMKTMLTDAGVENADESYWIGGETSSQVDKKTVQERDESIIQPVMVVIIALLLLVYLRSIAATIYLVGTVLISFFAALGLGWLVLTNFFGAESIASALPLYSFVFLIALGEDYNIFMISEVWNNRKTQSIKEAVKNGVTQTGSVITSAGLILAGTFAVLATLPIQLLVQFGVITALGVLIDTFIVRPLLVPAITVVLGRYAFWPGKLFKKED</sequence>
<proteinExistence type="inferred from homology"/>
<evidence type="ECO:0000313" key="9">
    <source>
        <dbReference type="EMBL" id="RKQ19057.1"/>
    </source>
</evidence>
<evidence type="ECO:0000313" key="10">
    <source>
        <dbReference type="Proteomes" id="UP000272238"/>
    </source>
</evidence>
<dbReference type="EMBL" id="RBZN01000006">
    <property type="protein sequence ID" value="RKQ19057.1"/>
    <property type="molecule type" value="Genomic_DNA"/>
</dbReference>
<dbReference type="Gene3D" id="1.20.1640.10">
    <property type="entry name" value="Multidrug efflux transporter AcrB transmembrane domain"/>
    <property type="match status" value="2"/>
</dbReference>
<evidence type="ECO:0000259" key="8">
    <source>
        <dbReference type="PROSITE" id="PS50156"/>
    </source>
</evidence>
<feature type="transmembrane region" description="Helical" evidence="7">
    <location>
        <begin position="226"/>
        <end position="247"/>
    </location>
</feature>
<organism evidence="9 10">
    <name type="scientific">Ureibacillus endophyticus</name>
    <dbReference type="NCBI Taxonomy" id="1978490"/>
    <lineage>
        <taxon>Bacteria</taxon>
        <taxon>Bacillati</taxon>
        <taxon>Bacillota</taxon>
        <taxon>Bacilli</taxon>
        <taxon>Bacillales</taxon>
        <taxon>Caryophanaceae</taxon>
        <taxon>Ureibacillus</taxon>
    </lineage>
</organism>
<evidence type="ECO:0000256" key="6">
    <source>
        <dbReference type="ARBA" id="ARBA00023136"/>
    </source>
</evidence>
<keyword evidence="6 7" id="KW-0472">Membrane</keyword>
<feature type="transmembrane region" description="Helical" evidence="7">
    <location>
        <begin position="302"/>
        <end position="323"/>
    </location>
</feature>
<accession>A0A494Z905</accession>
<evidence type="ECO:0000256" key="7">
    <source>
        <dbReference type="SAM" id="Phobius"/>
    </source>
</evidence>
<feature type="domain" description="SSD" evidence="8">
    <location>
        <begin position="593"/>
        <end position="719"/>
    </location>
</feature>
<reference evidence="9 10" key="1">
    <citation type="journal article" date="2016" name="Antonie Van Leeuwenhoek">
        <title>Lysinibacillus endophyticus sp. nov., an indole-3-acetic acid producing endophytic bacterium isolated from corn root (Zea mays cv. Xinken-5).</title>
        <authorList>
            <person name="Yu J."/>
            <person name="Guan X."/>
            <person name="Liu C."/>
            <person name="Xiang W."/>
            <person name="Yu Z."/>
            <person name="Liu X."/>
            <person name="Wang G."/>
        </authorList>
    </citation>
    <scope>NUCLEOTIDE SEQUENCE [LARGE SCALE GENOMIC DNA]</scope>
    <source>
        <strain evidence="9 10">DSM 100506</strain>
    </source>
</reference>
<name>A0A494Z905_9BACL</name>
<protein>
    <submittedName>
        <fullName evidence="9">MMPL family transporter</fullName>
    </submittedName>
</protein>
<evidence type="ECO:0000256" key="2">
    <source>
        <dbReference type="ARBA" id="ARBA00010157"/>
    </source>
</evidence>
<dbReference type="SUPFAM" id="SSF82866">
    <property type="entry name" value="Multidrug efflux transporter AcrB transmembrane domain"/>
    <property type="match status" value="2"/>
</dbReference>
<keyword evidence="3" id="KW-1003">Cell membrane</keyword>
<feature type="transmembrane region" description="Helical" evidence="7">
    <location>
        <begin position="588"/>
        <end position="609"/>
    </location>
</feature>
<feature type="transmembrane region" description="Helical" evidence="7">
    <location>
        <begin position="406"/>
        <end position="426"/>
    </location>
</feature>
<dbReference type="InterPro" id="IPR050545">
    <property type="entry name" value="Mycobact_MmpL"/>
</dbReference>
<dbReference type="RefSeq" id="WP_121213505.1">
    <property type="nucleotide sequence ID" value="NZ_RBZN01000006.1"/>
</dbReference>
<dbReference type="PANTHER" id="PTHR33406">
    <property type="entry name" value="MEMBRANE PROTEIN MJ1562-RELATED"/>
    <property type="match status" value="1"/>
</dbReference>
<dbReference type="Proteomes" id="UP000272238">
    <property type="component" value="Unassembled WGS sequence"/>
</dbReference>
<feature type="transmembrane region" description="Helical" evidence="7">
    <location>
        <begin position="667"/>
        <end position="688"/>
    </location>
</feature>
<evidence type="ECO:0000256" key="5">
    <source>
        <dbReference type="ARBA" id="ARBA00022989"/>
    </source>
</evidence>
<dbReference type="AlphaFoldDB" id="A0A494Z905"/>
<comment type="caution">
    <text evidence="9">The sequence shown here is derived from an EMBL/GenBank/DDBJ whole genome shotgun (WGS) entry which is preliminary data.</text>
</comment>
<evidence type="ECO:0000256" key="4">
    <source>
        <dbReference type="ARBA" id="ARBA00022692"/>
    </source>
</evidence>
<feature type="domain" description="SSD" evidence="8">
    <location>
        <begin position="210"/>
        <end position="356"/>
    </location>
</feature>
<dbReference type="PROSITE" id="PS50156">
    <property type="entry name" value="SSD"/>
    <property type="match status" value="2"/>
</dbReference>
<comment type="similarity">
    <text evidence="2">Belongs to the resistance-nodulation-cell division (RND) (TC 2.A.6) family. MmpL subfamily.</text>
</comment>
<dbReference type="InterPro" id="IPR000731">
    <property type="entry name" value="SSD"/>
</dbReference>
<feature type="transmembrane region" description="Helical" evidence="7">
    <location>
        <begin position="708"/>
        <end position="726"/>
    </location>
</feature>
<feature type="transmembrane region" description="Helical" evidence="7">
    <location>
        <begin position="201"/>
        <end position="219"/>
    </location>
</feature>
<dbReference type="OrthoDB" id="2365435at2"/>